<reference evidence="5" key="1">
    <citation type="journal article" date="2019" name="Gigascience">
        <title>De novo genome assembly of the endangered Acer yangbiense, a plant species with extremely small populations endemic to Yunnan Province, China.</title>
        <authorList>
            <person name="Yang J."/>
            <person name="Wariss H.M."/>
            <person name="Tao L."/>
            <person name="Zhang R."/>
            <person name="Yun Q."/>
            <person name="Hollingsworth P."/>
            <person name="Dao Z."/>
            <person name="Luo G."/>
            <person name="Guo H."/>
            <person name="Ma Y."/>
            <person name="Sun W."/>
        </authorList>
    </citation>
    <scope>NUCLEOTIDE SEQUENCE [LARGE SCALE GENOMIC DNA]</scope>
    <source>
        <strain evidence="5">cv. Malutang</strain>
    </source>
</reference>
<dbReference type="Pfam" id="PF02298">
    <property type="entry name" value="Cu_bind_like"/>
    <property type="match status" value="1"/>
</dbReference>
<keyword evidence="2" id="KW-1133">Transmembrane helix</keyword>
<name>A0A5C7IPD2_9ROSI</name>
<sequence length="577" mass="63335">MCIGECSKGPVGRLVVSGPTPGLNGVGSSVVNVEVSGMQGCRKAVGQSGGSNVSSKKAIIRTDSSVSEREEDSEYEESLSSLGSRDPVSIQVVPETQLESDRGIDLMVDLRNQGDKVEKQNSVKEGMTVEELSGLVPENQQQEATPQDSDARCKSGELKKSMSKSSRGGPVKEEFQMEAHLNFNPVKESGCDMAEKERVVIPFSSNAFGEANTFAVVDSILIGNRGKEKEKQEIGGGFHKRRSDKDDGLKRSVNSSCLKKGGERSTSEFFFKKGQAKGNRVYVGKPNLRHCFDYMGKDMLVLEKERAVYTRSRSETPESDCSRKGYDEGGSGLFSPDGGLHMGGPGQLLKKHVYEQPNSKVAIKCEKLTRKAGSMVSGLSVASPGISKRKRGRQSLVSLKGHSMILRSFKACEKVKLQNSGLNNKVMWNLEDEVAKVLEKGIALVFNFHGKEKELSEIISRREEVNDNRFRDLVRCVIEVSKEDFKACTTEHAIVRKNIGPSTFVELNCPGNHYYICDYQQSCLKGMKLNITVNNKPYLHETLTNGDAEYSCPSRWIRILGTVCAGLIIVVTFALVG</sequence>
<feature type="transmembrane region" description="Helical" evidence="2">
    <location>
        <begin position="556"/>
        <end position="576"/>
    </location>
</feature>
<feature type="compositionally biased region" description="Basic and acidic residues" evidence="1">
    <location>
        <begin position="149"/>
        <end position="160"/>
    </location>
</feature>
<dbReference type="Gene3D" id="2.60.40.420">
    <property type="entry name" value="Cupredoxins - blue copper proteins"/>
    <property type="match status" value="1"/>
</dbReference>
<keyword evidence="2" id="KW-0812">Transmembrane</keyword>
<evidence type="ECO:0000259" key="3">
    <source>
        <dbReference type="Pfam" id="PF02298"/>
    </source>
</evidence>
<dbReference type="OrthoDB" id="10572539at2759"/>
<dbReference type="GO" id="GO:0009055">
    <property type="term" value="F:electron transfer activity"/>
    <property type="evidence" value="ECO:0007669"/>
    <property type="project" value="InterPro"/>
</dbReference>
<keyword evidence="5" id="KW-1185">Reference proteome</keyword>
<evidence type="ECO:0000313" key="5">
    <source>
        <dbReference type="Proteomes" id="UP000323000"/>
    </source>
</evidence>
<evidence type="ECO:0000256" key="2">
    <source>
        <dbReference type="SAM" id="Phobius"/>
    </source>
</evidence>
<feature type="region of interest" description="Disordered" evidence="1">
    <location>
        <begin position="228"/>
        <end position="261"/>
    </location>
</feature>
<evidence type="ECO:0000313" key="4">
    <source>
        <dbReference type="EMBL" id="TXG71110.1"/>
    </source>
</evidence>
<protein>
    <recommendedName>
        <fullName evidence="3">Phytocyanin domain-containing protein</fullName>
    </recommendedName>
</protein>
<dbReference type="InterPro" id="IPR008972">
    <property type="entry name" value="Cupredoxin"/>
</dbReference>
<dbReference type="SUPFAM" id="SSF49503">
    <property type="entry name" value="Cupredoxins"/>
    <property type="match status" value="1"/>
</dbReference>
<feature type="region of interest" description="Disordered" evidence="1">
    <location>
        <begin position="45"/>
        <end position="84"/>
    </location>
</feature>
<evidence type="ECO:0000256" key="1">
    <source>
        <dbReference type="SAM" id="MobiDB-lite"/>
    </source>
</evidence>
<accession>A0A5C7IPD2</accession>
<dbReference type="AlphaFoldDB" id="A0A5C7IPD2"/>
<dbReference type="InterPro" id="IPR003245">
    <property type="entry name" value="Phytocyanin_dom"/>
</dbReference>
<dbReference type="Proteomes" id="UP000323000">
    <property type="component" value="Chromosome 2"/>
</dbReference>
<feature type="domain" description="Phytocyanin" evidence="3">
    <location>
        <begin position="475"/>
        <end position="527"/>
    </location>
</feature>
<dbReference type="EMBL" id="VAHF01000002">
    <property type="protein sequence ID" value="TXG71110.1"/>
    <property type="molecule type" value="Genomic_DNA"/>
</dbReference>
<gene>
    <name evidence="4" type="ORF">EZV62_006045</name>
</gene>
<feature type="compositionally biased region" description="Polar residues" evidence="1">
    <location>
        <begin position="138"/>
        <end position="148"/>
    </location>
</feature>
<keyword evidence="2" id="KW-0472">Membrane</keyword>
<organism evidence="4 5">
    <name type="scientific">Acer yangbiense</name>
    <dbReference type="NCBI Taxonomy" id="1000413"/>
    <lineage>
        <taxon>Eukaryota</taxon>
        <taxon>Viridiplantae</taxon>
        <taxon>Streptophyta</taxon>
        <taxon>Embryophyta</taxon>
        <taxon>Tracheophyta</taxon>
        <taxon>Spermatophyta</taxon>
        <taxon>Magnoliopsida</taxon>
        <taxon>eudicotyledons</taxon>
        <taxon>Gunneridae</taxon>
        <taxon>Pentapetalae</taxon>
        <taxon>rosids</taxon>
        <taxon>malvids</taxon>
        <taxon>Sapindales</taxon>
        <taxon>Sapindaceae</taxon>
        <taxon>Hippocastanoideae</taxon>
        <taxon>Acereae</taxon>
        <taxon>Acer</taxon>
    </lineage>
</organism>
<comment type="caution">
    <text evidence="4">The sequence shown here is derived from an EMBL/GenBank/DDBJ whole genome shotgun (WGS) entry which is preliminary data.</text>
</comment>
<feature type="region of interest" description="Disordered" evidence="1">
    <location>
        <begin position="136"/>
        <end position="170"/>
    </location>
</feature>
<proteinExistence type="predicted"/>